<dbReference type="PANTHER" id="PTHR42760:SF121">
    <property type="entry name" value="3-OXOACYL-(ACYL-CARRIER-PROTEIN) REDUCTASE"/>
    <property type="match status" value="1"/>
</dbReference>
<dbReference type="FunFam" id="3.40.50.720:FF:000084">
    <property type="entry name" value="Short-chain dehydrogenase reductase"/>
    <property type="match status" value="1"/>
</dbReference>
<dbReference type="GO" id="GO:0006633">
    <property type="term" value="P:fatty acid biosynthetic process"/>
    <property type="evidence" value="ECO:0007669"/>
    <property type="project" value="TreeGrafter"/>
</dbReference>
<dbReference type="AlphaFoldDB" id="A0A1L3GF15"/>
<dbReference type="InterPro" id="IPR020904">
    <property type="entry name" value="Sc_DH/Rdtase_CS"/>
</dbReference>
<protein>
    <submittedName>
        <fullName evidence="3">Diacetyl reductase</fullName>
    </submittedName>
</protein>
<dbReference type="InterPro" id="IPR036291">
    <property type="entry name" value="NAD(P)-bd_dom_sf"/>
</dbReference>
<dbReference type="RefSeq" id="WP_072286340.1">
    <property type="nucleotide sequence ID" value="NZ_CP015455.1"/>
</dbReference>
<gene>
    <name evidence="3" type="ORF">A7E75_05230</name>
</gene>
<organism evidence="3 4">
    <name type="scientific">Syntrophotalea acetylenica</name>
    <name type="common">Pelobacter acetylenicus</name>
    <dbReference type="NCBI Taxonomy" id="29542"/>
    <lineage>
        <taxon>Bacteria</taxon>
        <taxon>Pseudomonadati</taxon>
        <taxon>Thermodesulfobacteriota</taxon>
        <taxon>Desulfuromonadia</taxon>
        <taxon>Desulfuromonadales</taxon>
        <taxon>Syntrophotaleaceae</taxon>
        <taxon>Syntrophotalea</taxon>
    </lineage>
</organism>
<dbReference type="GO" id="GO:0016616">
    <property type="term" value="F:oxidoreductase activity, acting on the CH-OH group of donors, NAD or NADP as acceptor"/>
    <property type="evidence" value="ECO:0007669"/>
    <property type="project" value="TreeGrafter"/>
</dbReference>
<name>A0A1L3GF15_SYNAC</name>
<proteinExistence type="inferred from homology"/>
<sequence length="269" mass="27774">MADKKLAGKVAIVTGSGRGIGRAIAMRLAADGAAVVVSDVMADNMNKVAAEIEAAGGKSLAVACDVTNEQQVNALVEKAVAKFGKLDIMVANAGIGIVKVGLDHTPEDIDKQLAVNVKGLILCDNAAARQMIKQGNKGYLGSGGKIINCASIAGHAGFAFLPVYSASKFAVRGYTQAFAKEMAEHKITVNAYCPGIVGTDMWDLIDEKIGAYTGAAKGETLKAYVNSAILAKEVGKPEQVAGYVSFVASDDGDYMTGQSVMIDGGIILV</sequence>
<evidence type="ECO:0000256" key="2">
    <source>
        <dbReference type="RuleBase" id="RU000363"/>
    </source>
</evidence>
<dbReference type="KEGG" id="pace:A6070_13875"/>
<dbReference type="PRINTS" id="PR00080">
    <property type="entry name" value="SDRFAMILY"/>
</dbReference>
<accession>A0A1L3GF15</accession>
<dbReference type="SUPFAM" id="SSF51735">
    <property type="entry name" value="NAD(P)-binding Rossmann-fold domains"/>
    <property type="match status" value="1"/>
</dbReference>
<keyword evidence="4" id="KW-1185">Reference proteome</keyword>
<dbReference type="PRINTS" id="PR00081">
    <property type="entry name" value="GDHRDH"/>
</dbReference>
<dbReference type="InterPro" id="IPR002347">
    <property type="entry name" value="SDR_fam"/>
</dbReference>
<evidence type="ECO:0000313" key="3">
    <source>
        <dbReference type="EMBL" id="APG24500.1"/>
    </source>
</evidence>
<dbReference type="GO" id="GO:0048038">
    <property type="term" value="F:quinone binding"/>
    <property type="evidence" value="ECO:0007669"/>
    <property type="project" value="TreeGrafter"/>
</dbReference>
<dbReference type="STRING" id="29542.A6070_13875"/>
<evidence type="ECO:0000313" key="4">
    <source>
        <dbReference type="Proteomes" id="UP000182264"/>
    </source>
</evidence>
<dbReference type="PROSITE" id="PS00061">
    <property type="entry name" value="ADH_SHORT"/>
    <property type="match status" value="1"/>
</dbReference>
<evidence type="ECO:0000256" key="1">
    <source>
        <dbReference type="ARBA" id="ARBA00006484"/>
    </source>
</evidence>
<dbReference type="OrthoDB" id="5363038at2"/>
<reference evidence="3 4" key="1">
    <citation type="journal article" date="2017" name="Genome Announc.">
        <title>Complete Genome Sequences of Two Acetylene-Fermenting Pelobacter acetylenicus Strains.</title>
        <authorList>
            <person name="Sutton J.M."/>
            <person name="Baesman S.M."/>
            <person name="Fierst J.L."/>
            <person name="Poret-Peterson A.T."/>
            <person name="Oremland R.S."/>
            <person name="Dunlap D.S."/>
            <person name="Akob D.M."/>
        </authorList>
    </citation>
    <scope>NUCLEOTIDE SEQUENCE [LARGE SCALE GENOMIC DNA]</scope>
    <source>
        <strain evidence="3 4">DSM 3247</strain>
    </source>
</reference>
<dbReference type="PANTHER" id="PTHR42760">
    <property type="entry name" value="SHORT-CHAIN DEHYDROGENASES/REDUCTASES FAMILY MEMBER"/>
    <property type="match status" value="1"/>
</dbReference>
<dbReference type="Proteomes" id="UP000182264">
    <property type="component" value="Chromosome"/>
</dbReference>
<dbReference type="Gene3D" id="3.40.50.720">
    <property type="entry name" value="NAD(P)-binding Rossmann-like Domain"/>
    <property type="match status" value="1"/>
</dbReference>
<dbReference type="EMBL" id="CP015518">
    <property type="protein sequence ID" value="APG24500.1"/>
    <property type="molecule type" value="Genomic_DNA"/>
</dbReference>
<comment type="similarity">
    <text evidence="1 2">Belongs to the short-chain dehydrogenases/reductases (SDR) family.</text>
</comment>
<dbReference type="Pfam" id="PF00106">
    <property type="entry name" value="adh_short"/>
    <property type="match status" value="1"/>
</dbReference>